<dbReference type="Proteomes" id="UP001305414">
    <property type="component" value="Unassembled WGS sequence"/>
</dbReference>
<reference evidence="2 3" key="1">
    <citation type="submission" date="2023-10" db="EMBL/GenBank/DDBJ databases">
        <title>Draft genome sequence of Xylaria bambusicola isolate GMP-LS, the root and basal stem rot pathogen of sugarcane in Indonesia.</title>
        <authorList>
            <person name="Selvaraj P."/>
            <person name="Muralishankar V."/>
            <person name="Muruganantham S."/>
            <person name="Sp S."/>
            <person name="Haryani S."/>
            <person name="Lau K.J.X."/>
            <person name="Naqvi N.I."/>
        </authorList>
    </citation>
    <scope>NUCLEOTIDE SEQUENCE [LARGE SCALE GENOMIC DNA]</scope>
    <source>
        <strain evidence="2">GMP-LS</strain>
    </source>
</reference>
<organism evidence="2 3">
    <name type="scientific">Xylaria bambusicola</name>
    <dbReference type="NCBI Taxonomy" id="326684"/>
    <lineage>
        <taxon>Eukaryota</taxon>
        <taxon>Fungi</taxon>
        <taxon>Dikarya</taxon>
        <taxon>Ascomycota</taxon>
        <taxon>Pezizomycotina</taxon>
        <taxon>Sordariomycetes</taxon>
        <taxon>Xylariomycetidae</taxon>
        <taxon>Xylariales</taxon>
        <taxon>Xylariaceae</taxon>
        <taxon>Xylaria</taxon>
    </lineage>
</organism>
<sequence>MYAVNYLRSHGIASRPTAKKKLNKKSTTIATIPAGLDPFDTVPAKIAMQAAWPVAAKSMSLRRPSRSMIQMGTSDEKKYATPLKPASKSDRS</sequence>
<dbReference type="EMBL" id="JAWHQM010000058">
    <property type="protein sequence ID" value="KAK5635813.1"/>
    <property type="molecule type" value="Genomic_DNA"/>
</dbReference>
<comment type="caution">
    <text evidence="2">The sequence shown here is derived from an EMBL/GenBank/DDBJ whole genome shotgun (WGS) entry which is preliminary data.</text>
</comment>
<dbReference type="AlphaFoldDB" id="A0AAN7ZE58"/>
<gene>
    <name evidence="2" type="ORF">RRF57_011525</name>
</gene>
<feature type="region of interest" description="Disordered" evidence="1">
    <location>
        <begin position="70"/>
        <end position="92"/>
    </location>
</feature>
<evidence type="ECO:0000313" key="2">
    <source>
        <dbReference type="EMBL" id="KAK5635813.1"/>
    </source>
</evidence>
<accession>A0AAN7ZE58</accession>
<keyword evidence="3" id="KW-1185">Reference proteome</keyword>
<protein>
    <submittedName>
        <fullName evidence="2">Uncharacterized protein</fullName>
    </submittedName>
</protein>
<evidence type="ECO:0000256" key="1">
    <source>
        <dbReference type="SAM" id="MobiDB-lite"/>
    </source>
</evidence>
<proteinExistence type="predicted"/>
<name>A0AAN7ZE58_9PEZI</name>
<evidence type="ECO:0000313" key="3">
    <source>
        <dbReference type="Proteomes" id="UP001305414"/>
    </source>
</evidence>